<evidence type="ECO:0000256" key="12">
    <source>
        <dbReference type="SAM" id="SignalP"/>
    </source>
</evidence>
<evidence type="ECO:0000313" key="14">
    <source>
        <dbReference type="Proteomes" id="UP001365542"/>
    </source>
</evidence>
<dbReference type="GO" id="GO:0008496">
    <property type="term" value="F:mannan endo-1,6-alpha-mannosidase activity"/>
    <property type="evidence" value="ECO:0007669"/>
    <property type="project" value="UniProtKB-UniRule"/>
</dbReference>
<proteinExistence type="inferred from homology"/>
<feature type="chain" id="PRO_5043765657" description="Mannan endo-1,6-alpha-mannosidase" evidence="12">
    <location>
        <begin position="23"/>
        <end position="468"/>
    </location>
</feature>
<evidence type="ECO:0000256" key="3">
    <source>
        <dbReference type="ARBA" id="ARBA00009699"/>
    </source>
</evidence>
<keyword evidence="14" id="KW-1185">Reference proteome</keyword>
<keyword evidence="8" id="KW-0325">Glycoprotein</keyword>
<dbReference type="PANTHER" id="PTHR12145:SF36">
    <property type="entry name" value="MANNAN ENDO-1,6-ALPHA-MANNOSIDASE DCW1"/>
    <property type="match status" value="1"/>
</dbReference>
<dbReference type="FunFam" id="1.50.10.20:FF:000006">
    <property type="entry name" value="Mannan endo-1,6-alpha-mannosidase"/>
    <property type="match status" value="1"/>
</dbReference>
<feature type="signal peptide" evidence="12">
    <location>
        <begin position="1"/>
        <end position="22"/>
    </location>
</feature>
<keyword evidence="5 12" id="KW-0732">Signal</keyword>
<dbReference type="Proteomes" id="UP001365542">
    <property type="component" value="Unassembled WGS sequence"/>
</dbReference>
<evidence type="ECO:0000256" key="10">
    <source>
        <dbReference type="PIRNR" id="PIRNR016302"/>
    </source>
</evidence>
<reference evidence="13 14" key="1">
    <citation type="submission" date="2019-10" db="EMBL/GenBank/DDBJ databases">
        <authorList>
            <person name="Palmer J.M."/>
        </authorList>
    </citation>
    <scope>NUCLEOTIDE SEQUENCE [LARGE SCALE GENOMIC DNA]</scope>
    <source>
        <strain evidence="13 14">TWF694</strain>
    </source>
</reference>
<evidence type="ECO:0000256" key="11">
    <source>
        <dbReference type="SAM" id="Phobius"/>
    </source>
</evidence>
<dbReference type="EC" id="3.2.1.101" evidence="4 10"/>
<comment type="subcellular location">
    <subcellularLocation>
        <location evidence="2">Endomembrane system</location>
    </subcellularLocation>
</comment>
<sequence length="468" mass="52030">MKPRSLLPGVSILCLSIQATNAIDLDINSYDSIKAAAKTVARDLANTYWDPYSVNGVHPWPTYYWWLHGAVLGAFVDYWAFTGDTTFNENVTVGWLRGVSPTLNLQPVEQASSEGNDDQGFWSIMSMDATEKVFPETKGQKDLGAGFLEITQTVHNLQVGRWDETTCGGGLRWQINNWNNNYKYKNTISNGLFFQQSARLAKYTGNVTYADWAEKTYKWLRDKKFIQDDFYINDGANVPNCDKFSNEQWTYNYGTIMAGCAAMYNFTDGSARAYWKEQIDNVLNATIKTFFDADTGAIKEIQCQEGYYCNDDQPSFKAYLARWMGYTAQVAPYTYNDIMPRLRKNAQLAAATCVGGSSGRDCGLKWNIGPQFDGKTGLGEQLSAMEVIQNAAPFVANVGQVLQANNGGESKSNPNATGKKIKKDKVEEYLPYMLKNYHITGADRFGAAILTILTVAGFGAGVAFSIMG</sequence>
<protein>
    <recommendedName>
        <fullName evidence="4 10">Mannan endo-1,6-alpha-mannosidase</fullName>
        <ecNumber evidence="4 10">3.2.1.101</ecNumber>
    </recommendedName>
</protein>
<keyword evidence="7 11" id="KW-0472">Membrane</keyword>
<evidence type="ECO:0000256" key="4">
    <source>
        <dbReference type="ARBA" id="ARBA00012350"/>
    </source>
</evidence>
<dbReference type="AlphaFoldDB" id="A0AAV9X1R1"/>
<dbReference type="Pfam" id="PF03663">
    <property type="entry name" value="Glyco_hydro_76"/>
    <property type="match status" value="1"/>
</dbReference>
<evidence type="ECO:0000256" key="7">
    <source>
        <dbReference type="ARBA" id="ARBA00023136"/>
    </source>
</evidence>
<dbReference type="SUPFAM" id="SSF48208">
    <property type="entry name" value="Six-hairpin glycosidases"/>
    <property type="match status" value="1"/>
</dbReference>
<dbReference type="GO" id="GO:0009272">
    <property type="term" value="P:fungal-type cell wall biogenesis"/>
    <property type="evidence" value="ECO:0007669"/>
    <property type="project" value="TreeGrafter"/>
</dbReference>
<dbReference type="PANTHER" id="PTHR12145">
    <property type="entry name" value="MANNAN ENDO-1,6-ALPHA-MANNOSIDASE DCW1"/>
    <property type="match status" value="1"/>
</dbReference>
<evidence type="ECO:0000256" key="5">
    <source>
        <dbReference type="ARBA" id="ARBA00022729"/>
    </source>
</evidence>
<evidence type="ECO:0000256" key="6">
    <source>
        <dbReference type="ARBA" id="ARBA00022801"/>
    </source>
</evidence>
<dbReference type="InterPro" id="IPR008928">
    <property type="entry name" value="6-hairpin_glycosidase_sf"/>
</dbReference>
<keyword evidence="11" id="KW-1133">Transmembrane helix</keyword>
<dbReference type="InterPro" id="IPR005198">
    <property type="entry name" value="Glyco_hydro_76"/>
</dbReference>
<dbReference type="Gene3D" id="1.50.10.20">
    <property type="match status" value="1"/>
</dbReference>
<evidence type="ECO:0000256" key="2">
    <source>
        <dbReference type="ARBA" id="ARBA00004308"/>
    </source>
</evidence>
<evidence type="ECO:0000256" key="8">
    <source>
        <dbReference type="ARBA" id="ARBA00023180"/>
    </source>
</evidence>
<dbReference type="GO" id="GO:0016052">
    <property type="term" value="P:carbohydrate catabolic process"/>
    <property type="evidence" value="ECO:0007669"/>
    <property type="project" value="InterPro"/>
</dbReference>
<organism evidence="13 14">
    <name type="scientific">Orbilia ellipsospora</name>
    <dbReference type="NCBI Taxonomy" id="2528407"/>
    <lineage>
        <taxon>Eukaryota</taxon>
        <taxon>Fungi</taxon>
        <taxon>Dikarya</taxon>
        <taxon>Ascomycota</taxon>
        <taxon>Pezizomycotina</taxon>
        <taxon>Orbiliomycetes</taxon>
        <taxon>Orbiliales</taxon>
        <taxon>Orbiliaceae</taxon>
        <taxon>Orbilia</taxon>
    </lineage>
</organism>
<name>A0AAV9X1R1_9PEZI</name>
<evidence type="ECO:0000256" key="1">
    <source>
        <dbReference type="ARBA" id="ARBA00001452"/>
    </source>
</evidence>
<feature type="transmembrane region" description="Helical" evidence="11">
    <location>
        <begin position="445"/>
        <end position="467"/>
    </location>
</feature>
<dbReference type="GO" id="GO:0012505">
    <property type="term" value="C:endomembrane system"/>
    <property type="evidence" value="ECO:0007669"/>
    <property type="project" value="UniProtKB-SubCell"/>
</dbReference>
<evidence type="ECO:0000256" key="9">
    <source>
        <dbReference type="ARBA" id="ARBA00023295"/>
    </source>
</evidence>
<keyword evidence="9 10" id="KW-0326">Glycosidase</keyword>
<keyword evidence="6 10" id="KW-0378">Hydrolase</keyword>
<dbReference type="InterPro" id="IPR014480">
    <property type="entry name" value="Mannan-1_6-alpha_mannosidase"/>
</dbReference>
<comment type="similarity">
    <text evidence="3 10">Belongs to the glycosyl hydrolase 76 family.</text>
</comment>
<keyword evidence="11" id="KW-0812">Transmembrane</keyword>
<comment type="caution">
    <text evidence="13">The sequence shown here is derived from an EMBL/GenBank/DDBJ whole genome shotgun (WGS) entry which is preliminary data.</text>
</comment>
<dbReference type="PIRSF" id="PIRSF016302">
    <property type="entry name" value="Man_a_manosd"/>
    <property type="match status" value="1"/>
</dbReference>
<evidence type="ECO:0000313" key="13">
    <source>
        <dbReference type="EMBL" id="KAK6533423.1"/>
    </source>
</evidence>
<comment type="catalytic activity">
    <reaction evidence="1 10">
        <text>Random hydrolysis of (1-&gt;6)-alpha-D-mannosidic linkages in unbranched (1-&gt;6)-mannans.</text>
        <dbReference type="EC" id="3.2.1.101"/>
    </reaction>
</comment>
<gene>
    <name evidence="13" type="primary">DCW1_2</name>
    <name evidence="13" type="ORF">TWF694_002364</name>
</gene>
<accession>A0AAV9X1R1</accession>
<dbReference type="EMBL" id="JAVHJO010000011">
    <property type="protein sequence ID" value="KAK6533423.1"/>
    <property type="molecule type" value="Genomic_DNA"/>
</dbReference>